<dbReference type="Proteomes" id="UP000009168">
    <property type="component" value="Unassembled WGS sequence"/>
</dbReference>
<feature type="transmembrane region" description="Helical" evidence="4">
    <location>
        <begin position="18"/>
        <end position="40"/>
    </location>
</feature>
<dbReference type="Gene3D" id="1.10.287.130">
    <property type="match status" value="1"/>
</dbReference>
<dbReference type="InterPro" id="IPR050956">
    <property type="entry name" value="2C_system_His_kinase"/>
</dbReference>
<dbReference type="CDD" id="cd00082">
    <property type="entry name" value="HisKA"/>
    <property type="match status" value="1"/>
</dbReference>
<dbReference type="HOGENOM" id="CLU_268688_0_0_1"/>
<dbReference type="AlphaFoldDB" id="Q22LZ7"/>
<dbReference type="Pfam" id="PF02518">
    <property type="entry name" value="HATPase_c"/>
    <property type="match status" value="1"/>
</dbReference>
<dbReference type="InterPro" id="IPR011006">
    <property type="entry name" value="CheY-like_superfamily"/>
</dbReference>
<dbReference type="SMART" id="SM00387">
    <property type="entry name" value="HATPase_c"/>
    <property type="match status" value="1"/>
</dbReference>
<gene>
    <name evidence="7" type="ORF">TTHERM_00039220</name>
</gene>
<dbReference type="InterPro" id="IPR003661">
    <property type="entry name" value="HisK_dim/P_dom"/>
</dbReference>
<dbReference type="KEGG" id="tet:TTHERM_00039220"/>
<dbReference type="InterPro" id="IPR005467">
    <property type="entry name" value="His_kinase_dom"/>
</dbReference>
<organism evidence="7 8">
    <name type="scientific">Tetrahymena thermophila (strain SB210)</name>
    <dbReference type="NCBI Taxonomy" id="312017"/>
    <lineage>
        <taxon>Eukaryota</taxon>
        <taxon>Sar</taxon>
        <taxon>Alveolata</taxon>
        <taxon>Ciliophora</taxon>
        <taxon>Intramacronucleata</taxon>
        <taxon>Oligohymenophorea</taxon>
        <taxon>Hymenostomatida</taxon>
        <taxon>Tetrahymenina</taxon>
        <taxon>Tetrahymenidae</taxon>
        <taxon>Tetrahymena</taxon>
    </lineage>
</organism>
<feature type="region of interest" description="Disordered" evidence="3">
    <location>
        <begin position="821"/>
        <end position="841"/>
    </location>
</feature>
<dbReference type="OrthoDB" id="101467at2759"/>
<dbReference type="STRING" id="312017.Q22LZ7"/>
<feature type="region of interest" description="Disordered" evidence="3">
    <location>
        <begin position="250"/>
        <end position="272"/>
    </location>
</feature>
<feature type="domain" description="Histidine kinase" evidence="5">
    <location>
        <begin position="549"/>
        <end position="777"/>
    </location>
</feature>
<dbReference type="eggNOG" id="KOG0519">
    <property type="taxonomic scope" value="Eukaryota"/>
</dbReference>
<reference evidence="8" key="1">
    <citation type="journal article" date="2006" name="PLoS Biol.">
        <title>Macronuclear genome sequence of the ciliate Tetrahymena thermophila, a model eukaryote.</title>
        <authorList>
            <person name="Eisen J.A."/>
            <person name="Coyne R.S."/>
            <person name="Wu M."/>
            <person name="Wu D."/>
            <person name="Thiagarajan M."/>
            <person name="Wortman J.R."/>
            <person name="Badger J.H."/>
            <person name="Ren Q."/>
            <person name="Amedeo P."/>
            <person name="Jones K.M."/>
            <person name="Tallon L.J."/>
            <person name="Delcher A.L."/>
            <person name="Salzberg S.L."/>
            <person name="Silva J.C."/>
            <person name="Haas B.J."/>
            <person name="Majoros W.H."/>
            <person name="Farzad M."/>
            <person name="Carlton J.M."/>
            <person name="Smith R.K. Jr."/>
            <person name="Garg J."/>
            <person name="Pearlman R.E."/>
            <person name="Karrer K.M."/>
            <person name="Sun L."/>
            <person name="Manning G."/>
            <person name="Elde N.C."/>
            <person name="Turkewitz A.P."/>
            <person name="Asai D.J."/>
            <person name="Wilkes D.E."/>
            <person name="Wang Y."/>
            <person name="Cai H."/>
            <person name="Collins K."/>
            <person name="Stewart B.A."/>
            <person name="Lee S.R."/>
            <person name="Wilamowska K."/>
            <person name="Weinberg Z."/>
            <person name="Ruzzo W.L."/>
            <person name="Wloga D."/>
            <person name="Gaertig J."/>
            <person name="Frankel J."/>
            <person name="Tsao C.-C."/>
            <person name="Gorovsky M.A."/>
            <person name="Keeling P.J."/>
            <person name="Waller R.F."/>
            <person name="Patron N.J."/>
            <person name="Cherry J.M."/>
            <person name="Stover N.A."/>
            <person name="Krieger C.J."/>
            <person name="del Toro C."/>
            <person name="Ryder H.F."/>
            <person name="Williamson S.C."/>
            <person name="Barbeau R.A."/>
            <person name="Hamilton E.P."/>
            <person name="Orias E."/>
        </authorList>
    </citation>
    <scope>NUCLEOTIDE SEQUENCE [LARGE SCALE GENOMIC DNA]</scope>
    <source>
        <strain evidence="8">SB210</strain>
    </source>
</reference>
<dbReference type="PANTHER" id="PTHR43719:SF28">
    <property type="entry name" value="PEROXIDE STRESS-ACTIVATED HISTIDINE KINASE MAK1-RELATED"/>
    <property type="match status" value="1"/>
</dbReference>
<dbReference type="Gene3D" id="3.30.565.10">
    <property type="entry name" value="Histidine kinase-like ATPase, C-terminal domain"/>
    <property type="match status" value="1"/>
</dbReference>
<dbReference type="PANTHER" id="PTHR43719">
    <property type="entry name" value="TWO-COMPONENT HISTIDINE KINASE"/>
    <property type="match status" value="1"/>
</dbReference>
<evidence type="ECO:0000256" key="4">
    <source>
        <dbReference type="SAM" id="Phobius"/>
    </source>
</evidence>
<dbReference type="SMART" id="SM00388">
    <property type="entry name" value="HisKA"/>
    <property type="match status" value="1"/>
</dbReference>
<dbReference type="InterPro" id="IPR001789">
    <property type="entry name" value="Sig_transdc_resp-reg_receiver"/>
</dbReference>
<dbReference type="SUPFAM" id="SSF47384">
    <property type="entry name" value="Homodimeric domain of signal transducing histidine kinase"/>
    <property type="match status" value="1"/>
</dbReference>
<dbReference type="PROSITE" id="PS50109">
    <property type="entry name" value="HIS_KIN"/>
    <property type="match status" value="1"/>
</dbReference>
<accession>Q22LZ7</accession>
<dbReference type="GeneID" id="7841435"/>
<dbReference type="Pfam" id="PF00512">
    <property type="entry name" value="HisKA"/>
    <property type="match status" value="1"/>
</dbReference>
<name>Q22LZ7_TETTS</name>
<dbReference type="InterPro" id="IPR036097">
    <property type="entry name" value="HisK_dim/P_sf"/>
</dbReference>
<dbReference type="Pfam" id="PF00072">
    <property type="entry name" value="Response_reg"/>
    <property type="match status" value="1"/>
</dbReference>
<evidence type="ECO:0000313" key="8">
    <source>
        <dbReference type="Proteomes" id="UP000009168"/>
    </source>
</evidence>
<dbReference type="SMART" id="SM00448">
    <property type="entry name" value="REC"/>
    <property type="match status" value="1"/>
</dbReference>
<keyword evidence="1 2" id="KW-0597">Phosphoprotein</keyword>
<feature type="compositionally biased region" description="Polar residues" evidence="3">
    <location>
        <begin position="824"/>
        <end position="841"/>
    </location>
</feature>
<dbReference type="InterPro" id="IPR004358">
    <property type="entry name" value="Sig_transdc_His_kin-like_C"/>
</dbReference>
<dbReference type="Gene3D" id="3.40.50.2300">
    <property type="match status" value="1"/>
</dbReference>
<dbReference type="InParanoid" id="Q22LZ7"/>
<sequence>MIITIVEQKKIKELHYIILLYFFIALYIIARVLILSNFLVESLYSLCSSFAIASISIRNEIFSHKQDAQSQKKDEECSQLKSFEQPPNSDQVKLKQVSGQIHNLSHGLVNPSNIYDMDYSQNFNMRKKQTHSLNNSIYHTKSKQLSAKSYEEKQFAQIILSQIRTGIALINSQFQLVYTNRYLKQQMNTSNQSILLQKLLGVEIIQNQTSQEDCCDVSETWSKTHLNNNENNHNNQEQLLQKQTLSSFKTNVNTNSSHNRNSNHQQNQGLDSHSSIAEKRFNQIETLNNITEIQSRLYPNQNNKKNNNQTKNKLTQQQLSFIENKTQLKQFSQSEKLIPNKQQRVKFQKCDQLLNQDLKNGEKQEEKQEFSFKQNEITYFCNESKCNDEKRYRKNLKMALKNMHQLLIPPNILQIFKRQQLVLQDVLEYLFECQEKQDKQNCWSSDDLNEKKKTNQMQQDQIIEAQQEQSQNIIYLIENNNLVLSFKQKWDKSSYKKIRVGFYASKKGYDPSELFTNGVVMIEVLEDYELSKTIEDHEINEYKNRMLASVSHELRTPLNCSIQLLQSLLQRDQEYQNMTPLDGEIKEMIIKPALNSNLLLLNIINDILDYGQINQGKLELQFQPFSIVDAITECIDLIYFQANQKGLTIEVEFDVNLPELIYSDQGRLKQVLLNLLSNSLKFTDAGTIRVNSVVENFDLIRIDVSDTGCGIPEDNLEKVLQAFGNKSTGKFLNTIGAGFGMSIANNLALGLGGNRSIQIQSKVKEGSTFTFYVINRAKNKKGCQYKLKDVFNLKLVRWETLNRLDVQSTYLRNKKQKTKIPSELLNNKSDFDNPSPSQIDNQDVQTLSHKTNTFVITYRPKSDNLKQIPTRSFSIGQSIKSNQEIKTKTKQNSSTKYTKKKNSIVDCFEQMQHINQQNQIQEQQYYQQDQFSCPYLYKSEQKLQIIESCQILEDQQSDLVFMFASDIPKNTTKKYFRDFLFIGDETSISLSHRRSFDTVNDETKYSQDQLESKNSSSVKTPKVVSLLNKAQSINNQKAVQFDKNNQTFTNKLLESTIINSNLQNNNILKQGISSQNSITNLQQDGKIVIKQFNQIQSCNCSKILVVDDNDFNLYAIQMCLKQYGFVSEKATSGFMAIDKIKQKLKQSDCCLTYKLIFMDIDMPIKDGYETTKNILQYFQKKNIPPPKISACTAYVQEKERKKAFDCGMSYYLTKPINSFELENILKIEFNFKK</sequence>
<dbReference type="SUPFAM" id="SSF55874">
    <property type="entry name" value="ATPase domain of HSP90 chaperone/DNA topoisomerase II/histidine kinase"/>
    <property type="match status" value="1"/>
</dbReference>
<dbReference type="EMBL" id="GG662720">
    <property type="protein sequence ID" value="EAR86396.2"/>
    <property type="molecule type" value="Genomic_DNA"/>
</dbReference>
<keyword evidence="7" id="KW-0418">Kinase</keyword>
<dbReference type="SUPFAM" id="SSF52172">
    <property type="entry name" value="CheY-like"/>
    <property type="match status" value="1"/>
</dbReference>
<dbReference type="RefSeq" id="XP_977223.2">
    <property type="nucleotide sequence ID" value="XM_972130.2"/>
</dbReference>
<evidence type="ECO:0000259" key="6">
    <source>
        <dbReference type="PROSITE" id="PS50110"/>
    </source>
</evidence>
<dbReference type="GO" id="GO:0000155">
    <property type="term" value="F:phosphorelay sensor kinase activity"/>
    <property type="evidence" value="ECO:0007669"/>
    <property type="project" value="InterPro"/>
</dbReference>
<dbReference type="PROSITE" id="PS50110">
    <property type="entry name" value="RESPONSE_REGULATORY"/>
    <property type="match status" value="1"/>
</dbReference>
<evidence type="ECO:0000313" key="7">
    <source>
        <dbReference type="EMBL" id="EAR86396.2"/>
    </source>
</evidence>
<evidence type="ECO:0000256" key="3">
    <source>
        <dbReference type="SAM" id="MobiDB-lite"/>
    </source>
</evidence>
<dbReference type="CDD" id="cd17546">
    <property type="entry name" value="REC_hyHK_CKI1_RcsC-like"/>
    <property type="match status" value="1"/>
</dbReference>
<dbReference type="InterPro" id="IPR003594">
    <property type="entry name" value="HATPase_dom"/>
</dbReference>
<protein>
    <submittedName>
        <fullName evidence="7">ATPase, histidine kinase-, DNA gyrase B</fullName>
    </submittedName>
</protein>
<evidence type="ECO:0000256" key="2">
    <source>
        <dbReference type="PROSITE-ProRule" id="PRU00169"/>
    </source>
</evidence>
<keyword evidence="4" id="KW-0472">Membrane</keyword>
<keyword evidence="7" id="KW-0808">Transferase</keyword>
<keyword evidence="8" id="KW-1185">Reference proteome</keyword>
<evidence type="ECO:0000256" key="1">
    <source>
        <dbReference type="ARBA" id="ARBA00022553"/>
    </source>
</evidence>
<proteinExistence type="predicted"/>
<evidence type="ECO:0000259" key="5">
    <source>
        <dbReference type="PROSITE" id="PS50109"/>
    </source>
</evidence>
<dbReference type="InterPro" id="IPR036890">
    <property type="entry name" value="HATPase_C_sf"/>
</dbReference>
<keyword evidence="4" id="KW-1133">Transmembrane helix</keyword>
<feature type="modified residue" description="4-aspartylphosphate" evidence="2">
    <location>
        <position position="1159"/>
    </location>
</feature>
<feature type="compositionally biased region" description="Low complexity" evidence="3">
    <location>
        <begin position="250"/>
        <end position="268"/>
    </location>
</feature>
<keyword evidence="4" id="KW-0812">Transmembrane</keyword>
<dbReference type="PRINTS" id="PR00344">
    <property type="entry name" value="BCTRLSENSOR"/>
</dbReference>
<feature type="domain" description="Response regulatory" evidence="6">
    <location>
        <begin position="1102"/>
        <end position="1229"/>
    </location>
</feature>